<comment type="similarity">
    <text evidence="1">Belongs to the class-II aminoacyl-tRNA synthetase family. Alax-L subfamily.</text>
</comment>
<gene>
    <name evidence="12" type="primary">ALA1</name>
    <name evidence="15" type="ORF">Dda_1272</name>
</gene>
<accession>A0AAD6J253</accession>
<dbReference type="Pfam" id="PF26023">
    <property type="entry name" value="ALA1"/>
    <property type="match status" value="1"/>
</dbReference>
<reference evidence="15" key="1">
    <citation type="submission" date="2023-01" db="EMBL/GenBank/DDBJ databases">
        <title>The chitinases involved in constricting ring structure development in the nematode-trapping fungus Drechslerella dactyloides.</title>
        <authorList>
            <person name="Wang R."/>
            <person name="Zhang L."/>
            <person name="Tang P."/>
            <person name="Li S."/>
            <person name="Liang L."/>
        </authorList>
    </citation>
    <scope>NUCLEOTIDE SEQUENCE</scope>
    <source>
        <strain evidence="15">YMF1.00031</strain>
    </source>
</reference>
<dbReference type="GO" id="GO:0004813">
    <property type="term" value="F:alanine-tRNA ligase activity"/>
    <property type="evidence" value="ECO:0007669"/>
    <property type="project" value="UniProtKB-UniRule"/>
</dbReference>
<keyword evidence="3 12" id="KW-0436">Ligase</keyword>
<feature type="binding site" evidence="12">
    <location>
        <position position="836"/>
    </location>
    <ligand>
        <name>Zn(2+)</name>
        <dbReference type="ChEBI" id="CHEBI:29105"/>
    </ligand>
</feature>
<evidence type="ECO:0000256" key="12">
    <source>
        <dbReference type="HAMAP-Rule" id="MF_03133"/>
    </source>
</evidence>
<keyword evidence="12" id="KW-0963">Cytoplasm</keyword>
<dbReference type="GO" id="GO:0005524">
    <property type="term" value="F:ATP binding"/>
    <property type="evidence" value="ECO:0007669"/>
    <property type="project" value="UniProtKB-UniRule"/>
</dbReference>
<feature type="region of interest" description="Disordered" evidence="13">
    <location>
        <begin position="45"/>
        <end position="84"/>
    </location>
</feature>
<evidence type="ECO:0000256" key="5">
    <source>
        <dbReference type="ARBA" id="ARBA00022741"/>
    </source>
</evidence>
<evidence type="ECO:0000256" key="1">
    <source>
        <dbReference type="ARBA" id="ARBA00008429"/>
    </source>
</evidence>
<evidence type="ECO:0000256" key="13">
    <source>
        <dbReference type="SAM" id="MobiDB-lite"/>
    </source>
</evidence>
<dbReference type="InterPro" id="IPR050058">
    <property type="entry name" value="Ala-tRNA_ligase"/>
</dbReference>
<keyword evidence="10 12" id="KW-0030">Aminoacyl-tRNA synthetase</keyword>
<keyword evidence="4 12" id="KW-0479">Metal-binding</keyword>
<keyword evidence="2 12" id="KW-0820">tRNA-binding</keyword>
<comment type="catalytic activity">
    <reaction evidence="11 12">
        <text>tRNA(Ala) + L-alanine + ATP = L-alanyl-tRNA(Ala) + AMP + diphosphate</text>
        <dbReference type="Rhea" id="RHEA:12540"/>
        <dbReference type="Rhea" id="RHEA-COMP:9657"/>
        <dbReference type="Rhea" id="RHEA-COMP:9923"/>
        <dbReference type="ChEBI" id="CHEBI:30616"/>
        <dbReference type="ChEBI" id="CHEBI:33019"/>
        <dbReference type="ChEBI" id="CHEBI:57972"/>
        <dbReference type="ChEBI" id="CHEBI:78442"/>
        <dbReference type="ChEBI" id="CHEBI:78497"/>
        <dbReference type="ChEBI" id="CHEBI:456215"/>
        <dbReference type="EC" id="6.1.1.7"/>
    </reaction>
</comment>
<dbReference type="InterPro" id="IPR059090">
    <property type="entry name" value="ALA1_helical"/>
</dbReference>
<keyword evidence="12" id="KW-0496">Mitochondrion</keyword>
<dbReference type="InterPro" id="IPR002318">
    <property type="entry name" value="Ala-tRNA-lgiase_IIc"/>
</dbReference>
<dbReference type="Proteomes" id="UP001221413">
    <property type="component" value="Unassembled WGS sequence"/>
</dbReference>
<dbReference type="InterPro" id="IPR018162">
    <property type="entry name" value="Ala-tRNA-ligase_IIc_anticod-bd"/>
</dbReference>
<comment type="domain">
    <text evidence="12">Consists of three domains; the N-terminal catalytic domain, the editing domain and the C-terminal C-Ala domain. The editing domain removes incorrectly charged amino acids, while the C-Ala domain, along with tRNA(Ala), serves as a bridge to cooperatively bring together the editing and aminoacylation centers thus stimulating deacylation of misacylated tRNAs.</text>
</comment>
<protein>
    <recommendedName>
        <fullName evidence="12">Alanine--tRNA ligase</fullName>
        <ecNumber evidence="12">6.1.1.7</ecNumber>
    </recommendedName>
    <alternativeName>
        <fullName evidence="12">Alanyl-tRNA synthetase</fullName>
        <shortName evidence="12">AlaRS</shortName>
    </alternativeName>
</protein>
<dbReference type="PANTHER" id="PTHR11777">
    <property type="entry name" value="ALANYL-TRNA SYNTHETASE"/>
    <property type="match status" value="1"/>
</dbReference>
<keyword evidence="6 12" id="KW-0862">Zinc</keyword>
<comment type="subunit">
    <text evidence="12">Monomer.</text>
</comment>
<dbReference type="CDD" id="cd00673">
    <property type="entry name" value="AlaRS_core"/>
    <property type="match status" value="1"/>
</dbReference>
<evidence type="ECO:0000256" key="9">
    <source>
        <dbReference type="ARBA" id="ARBA00022917"/>
    </source>
</evidence>
<evidence type="ECO:0000256" key="7">
    <source>
        <dbReference type="ARBA" id="ARBA00022840"/>
    </source>
</evidence>
<evidence type="ECO:0000256" key="8">
    <source>
        <dbReference type="ARBA" id="ARBA00022884"/>
    </source>
</evidence>
<dbReference type="GO" id="GO:0005739">
    <property type="term" value="C:mitochondrion"/>
    <property type="evidence" value="ECO:0007669"/>
    <property type="project" value="UniProtKB-SubCell"/>
</dbReference>
<dbReference type="SUPFAM" id="SSF55681">
    <property type="entry name" value="Class II aaRS and biotin synthetases"/>
    <property type="match status" value="1"/>
</dbReference>
<keyword evidence="9 12" id="KW-0648">Protein biosynthesis</keyword>
<comment type="subcellular location">
    <subcellularLocation>
        <location evidence="12">Mitochondrion</location>
    </subcellularLocation>
    <subcellularLocation>
        <location evidence="12">Cytoplasm</location>
    </subcellularLocation>
</comment>
<dbReference type="SMART" id="SM00863">
    <property type="entry name" value="tRNA_SAD"/>
    <property type="match status" value="1"/>
</dbReference>
<dbReference type="InterPro" id="IPR018163">
    <property type="entry name" value="Thr/Ala-tRNA-synth_IIc_edit"/>
</dbReference>
<dbReference type="FunFam" id="3.30.980.10:FF:000004">
    <property type="entry name" value="Alanine--tRNA ligase, cytoplasmic"/>
    <property type="match status" value="1"/>
</dbReference>
<dbReference type="PANTHER" id="PTHR11777:SF9">
    <property type="entry name" value="ALANINE--TRNA LIGASE, CYTOPLASMIC"/>
    <property type="match status" value="1"/>
</dbReference>
<dbReference type="InterPro" id="IPR018164">
    <property type="entry name" value="Ala-tRNA-synth_IIc_N"/>
</dbReference>
<evidence type="ECO:0000313" key="16">
    <source>
        <dbReference type="Proteomes" id="UP001221413"/>
    </source>
</evidence>
<evidence type="ECO:0000256" key="11">
    <source>
        <dbReference type="ARBA" id="ARBA00048300"/>
    </source>
</evidence>
<dbReference type="Gene3D" id="3.30.980.10">
    <property type="entry name" value="Threonyl-trna Synthetase, Chain A, domain 2"/>
    <property type="match status" value="1"/>
</dbReference>
<evidence type="ECO:0000256" key="2">
    <source>
        <dbReference type="ARBA" id="ARBA00022555"/>
    </source>
</evidence>
<dbReference type="SUPFAM" id="SSF55186">
    <property type="entry name" value="ThrRS/AlaRS common domain"/>
    <property type="match status" value="1"/>
</dbReference>
<dbReference type="Pfam" id="PF07973">
    <property type="entry name" value="tRNA_SAD"/>
    <property type="match status" value="1"/>
</dbReference>
<evidence type="ECO:0000256" key="4">
    <source>
        <dbReference type="ARBA" id="ARBA00022723"/>
    </source>
</evidence>
<evidence type="ECO:0000259" key="14">
    <source>
        <dbReference type="PROSITE" id="PS50860"/>
    </source>
</evidence>
<dbReference type="SUPFAM" id="SSF50447">
    <property type="entry name" value="Translation proteins"/>
    <property type="match status" value="1"/>
</dbReference>
<sequence>MTWPRPITVPVRTSSAPVQRSIAFLVVESAGSLPAAVEAALSKEARKQLPHPAGKPLLQHKQHTAREQSQIAQPPFQNHHRRQRRSPLPTITTFLVPHSIITLDLLSATTQHRHSITKNFSRQPVLPPAISSHPPPVPSSPVVPRDDKTLLFANAGMNQFKPIFQATVNRDSQFAKLRRACNTQKCIRAGGKHNDLEDVGQDSYHHTFFEMLGNWSFGDYFKAEAISFSWKLLTEVYGLDASRLYVTYFGGDKKAGLEPDLETKELWRKMGVPDERILPGSLKDNFWEMGDIGPCGPCTEIHYDRIGGGRNAAHLVNMDDPNVLEIWNNVFIQFNREANKSLRTLPNKHVDTGMGFERLVSILQDKKSNYDTDVFTPIFQKIQEISKARPYSGKFGDEDVDQVDTAYRVVADHLRTLAFGIADGEAPSNDGRGYVLRRIARRGARYARKKLNVEIGSFFSKLLPTLIEQLSPVFPELRDYQAKIKLELDAEEASFARTLDKGEKLFDDHAKAAMAGKKILLGKDVWKLYDTFGFPIDLTRLMAKEIGLKIDEVGLEKARDEAREKSKGPKSEADKNTVVLDVHHLGELDKEGVKPTVDSDKFKWGKDAIVQATVQKIIVLKDGFVPDTKNVKPTDPVGIVLDKTCMYAEQGGQIYDTGIISVPGQSLFEVTSVQSYGGYILHVGKMKKGVLTPGMKVSVEYDEARRAPIRINHTATHILNFALREVLGDKVHQRGSLVDPEKTRFDFSHDKPVSPDLLRKIEDISNAYIQQNLIVYAQEVSLPIAEGIKGVRAVFGEKYPDPVRVVSIGIDVEDILKDKQNQDWLKLSIEFCGGTHIKQTGDIKDLVITEESGIGKGIRRIVAVTDKDAAKVRFLDKDFARQLEELDKTPLGPKKEEIARNLSGSLNSAALSVFEKGKLKEELTRINKIISEDAKVRLREELKTVEEKLIKSFGGDNLGTRVAVVTLNPGCTAKTVTEAIKMVQKSYKDKAVYYFVPPVEAGPDGKVIHGCYVPDRAVNGGHPADSITGEISKIIGGGAGGSKDGKTSQGMGTRGGKIDEAIRTATELLGSLVI</sequence>
<dbReference type="Gene3D" id="3.30.930.10">
    <property type="entry name" value="Bira Bifunctional Protein, Domain 2"/>
    <property type="match status" value="1"/>
</dbReference>
<evidence type="ECO:0000256" key="10">
    <source>
        <dbReference type="ARBA" id="ARBA00023146"/>
    </source>
</evidence>
<dbReference type="InterPro" id="IPR045864">
    <property type="entry name" value="aa-tRNA-synth_II/BPL/LPL"/>
</dbReference>
<feature type="domain" description="Alanyl-transfer RNA synthetases family profile" evidence="14">
    <location>
        <begin position="107"/>
        <end position="875"/>
    </location>
</feature>
<dbReference type="PRINTS" id="PR00980">
    <property type="entry name" value="TRNASYNTHALA"/>
</dbReference>
<dbReference type="GO" id="GO:0000049">
    <property type="term" value="F:tRNA binding"/>
    <property type="evidence" value="ECO:0007669"/>
    <property type="project" value="UniProtKB-KW"/>
</dbReference>
<feature type="binding site" evidence="12">
    <location>
        <position position="717"/>
    </location>
    <ligand>
        <name>Zn(2+)</name>
        <dbReference type="ChEBI" id="CHEBI:29105"/>
    </ligand>
</feature>
<feature type="binding site" evidence="12">
    <location>
        <position position="713"/>
    </location>
    <ligand>
        <name>Zn(2+)</name>
        <dbReference type="ChEBI" id="CHEBI:29105"/>
    </ligand>
</feature>
<dbReference type="Gene3D" id="3.10.310.40">
    <property type="match status" value="1"/>
</dbReference>
<feature type="compositionally biased region" description="Polar residues" evidence="13">
    <location>
        <begin position="67"/>
        <end position="76"/>
    </location>
</feature>
<dbReference type="InterPro" id="IPR023033">
    <property type="entry name" value="Ala_tRNA_ligase_euk/bac"/>
</dbReference>
<name>A0AAD6J253_DREDA</name>
<dbReference type="Gene3D" id="2.40.30.130">
    <property type="match status" value="1"/>
</dbReference>
<dbReference type="EC" id="6.1.1.7" evidence="12"/>
<dbReference type="NCBIfam" id="TIGR00344">
    <property type="entry name" value="alaS"/>
    <property type="match status" value="1"/>
</dbReference>
<keyword evidence="5 12" id="KW-0547">Nucleotide-binding</keyword>
<dbReference type="FunFam" id="3.30.930.10:FF:000011">
    <property type="entry name" value="Alanine--tRNA ligase, cytoplasmic"/>
    <property type="match status" value="1"/>
</dbReference>
<comment type="function">
    <text evidence="12">Catalyzes the attachment of alanine to tRNA(Ala) in a two-step reaction: alanine is first activated by ATP to form Ala-AMP and then transferred to the acceptor end of tRNA(Ala). Also edits incorrectly charged tRNA(Ala) via its editing domain.</text>
</comment>
<dbReference type="SUPFAM" id="SSF101353">
    <property type="entry name" value="Putative anticodon-binding domain of alanyl-tRNA synthetase (AlaRS)"/>
    <property type="match status" value="1"/>
</dbReference>
<keyword evidence="16" id="KW-1185">Reference proteome</keyword>
<dbReference type="AlphaFoldDB" id="A0AAD6J253"/>
<dbReference type="EMBL" id="JAQGDS010000002">
    <property type="protein sequence ID" value="KAJ6262716.1"/>
    <property type="molecule type" value="Genomic_DNA"/>
</dbReference>
<dbReference type="InterPro" id="IPR012947">
    <property type="entry name" value="tRNA_SAD"/>
</dbReference>
<dbReference type="GO" id="GO:0008270">
    <property type="term" value="F:zinc ion binding"/>
    <property type="evidence" value="ECO:0007669"/>
    <property type="project" value="UniProtKB-UniRule"/>
</dbReference>
<organism evidence="15 16">
    <name type="scientific">Drechslerella dactyloides</name>
    <name type="common">Nematode-trapping fungus</name>
    <name type="synonym">Arthrobotrys dactyloides</name>
    <dbReference type="NCBI Taxonomy" id="74499"/>
    <lineage>
        <taxon>Eukaryota</taxon>
        <taxon>Fungi</taxon>
        <taxon>Dikarya</taxon>
        <taxon>Ascomycota</taxon>
        <taxon>Pezizomycotina</taxon>
        <taxon>Orbiliomycetes</taxon>
        <taxon>Orbiliales</taxon>
        <taxon>Orbiliaceae</taxon>
        <taxon>Drechslerella</taxon>
    </lineage>
</organism>
<comment type="caution">
    <text evidence="15">The sequence shown here is derived from an EMBL/GenBank/DDBJ whole genome shotgun (WGS) entry which is preliminary data.</text>
</comment>
<dbReference type="InterPro" id="IPR018165">
    <property type="entry name" value="Ala-tRNA-synth_IIc_core"/>
</dbReference>
<evidence type="ECO:0000256" key="6">
    <source>
        <dbReference type="ARBA" id="ARBA00022833"/>
    </source>
</evidence>
<feature type="binding site" evidence="12">
    <location>
        <position position="832"/>
    </location>
    <ligand>
        <name>Zn(2+)</name>
        <dbReference type="ChEBI" id="CHEBI:29105"/>
    </ligand>
</feature>
<dbReference type="Pfam" id="PF01411">
    <property type="entry name" value="tRNA-synt_2c"/>
    <property type="match status" value="1"/>
</dbReference>
<evidence type="ECO:0000313" key="15">
    <source>
        <dbReference type="EMBL" id="KAJ6262716.1"/>
    </source>
</evidence>
<keyword evidence="7 12" id="KW-0067">ATP-binding</keyword>
<proteinExistence type="inferred from homology"/>
<dbReference type="PROSITE" id="PS50860">
    <property type="entry name" value="AA_TRNA_LIGASE_II_ALA"/>
    <property type="match status" value="1"/>
</dbReference>
<dbReference type="InterPro" id="IPR009000">
    <property type="entry name" value="Transl_B-barrel_sf"/>
</dbReference>
<dbReference type="HAMAP" id="MF_00036_B">
    <property type="entry name" value="Ala_tRNA_synth_B"/>
    <property type="match status" value="1"/>
</dbReference>
<dbReference type="GO" id="GO:0002161">
    <property type="term" value="F:aminoacyl-tRNA deacylase activity"/>
    <property type="evidence" value="ECO:0007669"/>
    <property type="project" value="TreeGrafter"/>
</dbReference>
<dbReference type="GO" id="GO:0070143">
    <property type="term" value="P:mitochondrial alanyl-tRNA aminoacylation"/>
    <property type="evidence" value="ECO:0007669"/>
    <property type="project" value="UniProtKB-UniRule"/>
</dbReference>
<evidence type="ECO:0000256" key="3">
    <source>
        <dbReference type="ARBA" id="ARBA00022598"/>
    </source>
</evidence>
<comment type="cofactor">
    <cofactor evidence="12">
        <name>Zn(2+)</name>
        <dbReference type="ChEBI" id="CHEBI:29105"/>
    </cofactor>
    <text evidence="12">Binds 1 zinc ion per subunit.</text>
</comment>
<keyword evidence="8 12" id="KW-0694">RNA-binding</keyword>